<dbReference type="OrthoDB" id="768942at2"/>
<reference evidence="1 2" key="1">
    <citation type="submission" date="2016-10" db="EMBL/GenBank/DDBJ databases">
        <authorList>
            <person name="de Groot N.N."/>
        </authorList>
    </citation>
    <scope>NUCLEOTIDE SEQUENCE [LARGE SCALE GENOMIC DNA]</scope>
    <source>
        <strain evidence="1 2">DSM 19033</strain>
    </source>
</reference>
<dbReference type="Proteomes" id="UP000198850">
    <property type="component" value="Unassembled WGS sequence"/>
</dbReference>
<dbReference type="InterPro" id="IPR046233">
    <property type="entry name" value="DUF6266"/>
</dbReference>
<sequence length="224" mass="25058">MGKVGAGSVLGDMSGVVGPIVVTRWKKTGVVKIRPKKPKKGKKTPKQAKQRDLFSVVTDFLSQIGERTLNDGYQLSRRAKMTPGNAALSYHIMNALTGESTDYKIDFSRVKLSRPLQSTEQAWNARFTVAEERKLSIDWELNSFPQKSTRQDDIGIIVFFNITENTVVARTSSKSGPLRSVLKFSYTAAERHVGHDFCGWMFFISADGKRVSETEYLGTLKLMD</sequence>
<proteinExistence type="predicted"/>
<name>A0A1H3WSZ6_9SPHI</name>
<accession>A0A1H3WSZ6</accession>
<evidence type="ECO:0000313" key="1">
    <source>
        <dbReference type="EMBL" id="SDZ89318.1"/>
    </source>
</evidence>
<dbReference type="RefSeq" id="WP_090554534.1">
    <property type="nucleotide sequence ID" value="NZ_FNRA01000001.1"/>
</dbReference>
<dbReference type="AlphaFoldDB" id="A0A1H3WSZ6"/>
<dbReference type="EMBL" id="FNRA01000001">
    <property type="protein sequence ID" value="SDZ89318.1"/>
    <property type="molecule type" value="Genomic_DNA"/>
</dbReference>
<keyword evidence="2" id="KW-1185">Reference proteome</keyword>
<protein>
    <submittedName>
        <fullName evidence="1">Uncharacterized protein</fullName>
    </submittedName>
</protein>
<evidence type="ECO:0000313" key="2">
    <source>
        <dbReference type="Proteomes" id="UP000198850"/>
    </source>
</evidence>
<dbReference type="STRING" id="425514.SAMN05443550_101352"/>
<gene>
    <name evidence="1" type="ORF">SAMN05443550_101352</name>
</gene>
<organism evidence="1 2">
    <name type="scientific">Pedobacter hartonius</name>
    <dbReference type="NCBI Taxonomy" id="425514"/>
    <lineage>
        <taxon>Bacteria</taxon>
        <taxon>Pseudomonadati</taxon>
        <taxon>Bacteroidota</taxon>
        <taxon>Sphingobacteriia</taxon>
        <taxon>Sphingobacteriales</taxon>
        <taxon>Sphingobacteriaceae</taxon>
        <taxon>Pedobacter</taxon>
    </lineage>
</organism>
<dbReference type="Pfam" id="PF19781">
    <property type="entry name" value="DUF6266"/>
    <property type="match status" value="1"/>
</dbReference>